<dbReference type="GO" id="GO:0016740">
    <property type="term" value="F:transferase activity"/>
    <property type="evidence" value="ECO:0007669"/>
    <property type="project" value="UniProtKB-KW"/>
</dbReference>
<dbReference type="InterPro" id="IPR014942">
    <property type="entry name" value="AbiEii"/>
</dbReference>
<evidence type="ECO:0000313" key="2">
    <source>
        <dbReference type="Proteomes" id="UP001596392"/>
    </source>
</evidence>
<dbReference type="Pfam" id="PF08843">
    <property type="entry name" value="AbiEii"/>
    <property type="match status" value="1"/>
</dbReference>
<name>A0ABW2H3C5_9ACTN</name>
<comment type="caution">
    <text evidence="1">The sequence shown here is derived from an EMBL/GenBank/DDBJ whole genome shotgun (WGS) entry which is preliminary data.</text>
</comment>
<dbReference type="InterPro" id="IPR043519">
    <property type="entry name" value="NT_sf"/>
</dbReference>
<reference evidence="2" key="1">
    <citation type="journal article" date="2019" name="Int. J. Syst. Evol. Microbiol.">
        <title>The Global Catalogue of Microorganisms (GCM) 10K type strain sequencing project: providing services to taxonomists for standard genome sequencing and annotation.</title>
        <authorList>
            <consortium name="The Broad Institute Genomics Platform"/>
            <consortium name="The Broad Institute Genome Sequencing Center for Infectious Disease"/>
            <person name="Wu L."/>
            <person name="Ma J."/>
        </authorList>
    </citation>
    <scope>NUCLEOTIDE SEQUENCE [LARGE SCALE GENOMIC DNA]</scope>
    <source>
        <strain evidence="2">CGMCC 1.9106</strain>
    </source>
</reference>
<gene>
    <name evidence="1" type="ORF">ACFQO7_25115</name>
</gene>
<keyword evidence="1" id="KW-0808">Transferase</keyword>
<organism evidence="1 2">
    <name type="scientific">Catellatospora aurea</name>
    <dbReference type="NCBI Taxonomy" id="1337874"/>
    <lineage>
        <taxon>Bacteria</taxon>
        <taxon>Bacillati</taxon>
        <taxon>Actinomycetota</taxon>
        <taxon>Actinomycetes</taxon>
        <taxon>Micromonosporales</taxon>
        <taxon>Micromonosporaceae</taxon>
        <taxon>Catellatospora</taxon>
    </lineage>
</organism>
<sequence>MNVLSDAFRQVASDLNGRNLRWALVGGFAVSARAEPRFTRDIDIAVAVHTDADAEQLVRSLIGGGYRLFASVEQDTTGRLATVRLTRKVTAEDDVVVDLLFASSGIEPEIAAAAELLEILPGLSLPVATAGHLIALKVLARDDETRPQDLADLRALHAEATAKDLEDAREALKIITERGYHRDRDLLLAFDKSAPHAD</sequence>
<dbReference type="RefSeq" id="WP_376808667.1">
    <property type="nucleotide sequence ID" value="NZ_JBHTAC010000030.1"/>
</dbReference>
<keyword evidence="2" id="KW-1185">Reference proteome</keyword>
<dbReference type="EMBL" id="JBHTAC010000030">
    <property type="protein sequence ID" value="MFC7245769.1"/>
    <property type="molecule type" value="Genomic_DNA"/>
</dbReference>
<dbReference type="Gene3D" id="3.30.460.40">
    <property type="match status" value="1"/>
</dbReference>
<proteinExistence type="predicted"/>
<dbReference type="SUPFAM" id="SSF81301">
    <property type="entry name" value="Nucleotidyltransferase"/>
    <property type="match status" value="1"/>
</dbReference>
<evidence type="ECO:0000313" key="1">
    <source>
        <dbReference type="EMBL" id="MFC7245769.1"/>
    </source>
</evidence>
<protein>
    <submittedName>
        <fullName evidence="1">Nucleotidyl transferase AbiEii/AbiGii toxin family protein</fullName>
    </submittedName>
</protein>
<dbReference type="Proteomes" id="UP001596392">
    <property type="component" value="Unassembled WGS sequence"/>
</dbReference>
<accession>A0ABW2H3C5</accession>